<dbReference type="InterPro" id="IPR036188">
    <property type="entry name" value="FAD/NAD-bd_sf"/>
</dbReference>
<dbReference type="Pfam" id="PF00890">
    <property type="entry name" value="FAD_binding_2"/>
    <property type="match status" value="1"/>
</dbReference>
<sequence length="567" mass="61093">MDTSADVEVDVVVIGAGASGMTAALVAAREGLSVLLVEKSEVLGGSTAYSGGVCWVPGSHLAQRAGVKDSPGKVWEYVTACIGTHMDEAFVQRYLSIAPQAFEYLEKNSEVAFSLRETTPDYFPQLPGGTMGGRALEILEFDARKLGKNIAHVRMPPPEYLVLGGMMVTVGDANKILSRYRSWAGFTHTARLVTRYIMDRVTLNARGTRLAIGNAMVARLYASLLKLDVPVWRSAGVKALLHDGLRVCGVELTYQGALRKVRARKAVVLATGGFPRNVELRKQFFTDGAEVHTAAPESCTGDGIQLALSNGAAMGQRPATPAFWSPVSRVARKDGSSFNFPHLMMDRSKPGVIAVNQAGRRFVNESTNYHDFTQAMLKQKDAAGSVDAYLVSTQKYLDKYCFGMSHPSRRIQNALVARGYMSRGNTLAELAQKIGVPDEAFRKTILEFNTNAERGVDPAFGKGSTGYNKALGDPEHAPNPCIAPLSEGPYYAIRMQPGDIGTCYGLATDLNGRVLTDEKTVIEGLYACGNDMNSVMAGMYPGPGITLGPALAFAYVAAMHIAENKIQ</sequence>
<dbReference type="PANTHER" id="PTHR43400:SF10">
    <property type="entry name" value="3-OXOSTEROID 1-DEHYDROGENASE"/>
    <property type="match status" value="1"/>
</dbReference>
<dbReference type="PRINTS" id="PR00469">
    <property type="entry name" value="PNDRDTASEII"/>
</dbReference>
<evidence type="ECO:0000256" key="4">
    <source>
        <dbReference type="ARBA" id="ARBA00023002"/>
    </source>
</evidence>
<evidence type="ECO:0000256" key="1">
    <source>
        <dbReference type="ARBA" id="ARBA00001974"/>
    </source>
</evidence>
<gene>
    <name evidence="6" type="ORF">ACFQND_10640</name>
</gene>
<comment type="cofactor">
    <cofactor evidence="1">
        <name>FAD</name>
        <dbReference type="ChEBI" id="CHEBI:57692"/>
    </cofactor>
</comment>
<proteinExistence type="predicted"/>
<feature type="domain" description="FAD-dependent oxidoreductase 2 FAD-binding" evidence="5">
    <location>
        <begin position="10"/>
        <end position="547"/>
    </location>
</feature>
<evidence type="ECO:0000313" key="6">
    <source>
        <dbReference type="EMBL" id="MFC6281690.1"/>
    </source>
</evidence>
<accession>A0ABW1TXT1</accession>
<dbReference type="EMBL" id="JBHSRS010000018">
    <property type="protein sequence ID" value="MFC6281690.1"/>
    <property type="molecule type" value="Genomic_DNA"/>
</dbReference>
<keyword evidence="3" id="KW-0274">FAD</keyword>
<dbReference type="Gene3D" id="3.50.50.60">
    <property type="entry name" value="FAD/NAD(P)-binding domain"/>
    <property type="match status" value="2"/>
</dbReference>
<comment type="caution">
    <text evidence="6">The sequence shown here is derived from an EMBL/GenBank/DDBJ whole genome shotgun (WGS) entry which is preliminary data.</text>
</comment>
<dbReference type="InterPro" id="IPR050315">
    <property type="entry name" value="FAD-oxidoreductase_2"/>
</dbReference>
<evidence type="ECO:0000256" key="3">
    <source>
        <dbReference type="ARBA" id="ARBA00022827"/>
    </source>
</evidence>
<keyword evidence="2" id="KW-0285">Flavoprotein</keyword>
<dbReference type="InterPro" id="IPR027477">
    <property type="entry name" value="Succ_DH/fumarate_Rdtase_cat_sf"/>
</dbReference>
<evidence type="ECO:0000256" key="2">
    <source>
        <dbReference type="ARBA" id="ARBA00022630"/>
    </source>
</evidence>
<dbReference type="PANTHER" id="PTHR43400">
    <property type="entry name" value="FUMARATE REDUCTASE"/>
    <property type="match status" value="1"/>
</dbReference>
<name>A0ABW1TXT1_9BURK</name>
<dbReference type="Proteomes" id="UP001596270">
    <property type="component" value="Unassembled WGS sequence"/>
</dbReference>
<evidence type="ECO:0000259" key="5">
    <source>
        <dbReference type="Pfam" id="PF00890"/>
    </source>
</evidence>
<protein>
    <submittedName>
        <fullName evidence="6">FAD-dependent oxidoreductase</fullName>
    </submittedName>
</protein>
<organism evidence="6 7">
    <name type="scientific">Polaromonas aquatica</name>
    <dbReference type="NCBI Taxonomy" id="332657"/>
    <lineage>
        <taxon>Bacteria</taxon>
        <taxon>Pseudomonadati</taxon>
        <taxon>Pseudomonadota</taxon>
        <taxon>Betaproteobacteria</taxon>
        <taxon>Burkholderiales</taxon>
        <taxon>Comamonadaceae</taxon>
        <taxon>Polaromonas</taxon>
    </lineage>
</organism>
<reference evidence="7" key="1">
    <citation type="journal article" date="2019" name="Int. J. Syst. Evol. Microbiol.">
        <title>The Global Catalogue of Microorganisms (GCM) 10K type strain sequencing project: providing services to taxonomists for standard genome sequencing and annotation.</title>
        <authorList>
            <consortium name="The Broad Institute Genomics Platform"/>
            <consortium name="The Broad Institute Genome Sequencing Center for Infectious Disease"/>
            <person name="Wu L."/>
            <person name="Ma J."/>
        </authorList>
    </citation>
    <scope>NUCLEOTIDE SEQUENCE [LARGE SCALE GENOMIC DNA]</scope>
    <source>
        <strain evidence="7">CCUG 39402</strain>
    </source>
</reference>
<evidence type="ECO:0000313" key="7">
    <source>
        <dbReference type="Proteomes" id="UP001596270"/>
    </source>
</evidence>
<keyword evidence="4" id="KW-0560">Oxidoreductase</keyword>
<dbReference type="SUPFAM" id="SSF56425">
    <property type="entry name" value="Succinate dehydrogenase/fumarate reductase flavoprotein, catalytic domain"/>
    <property type="match status" value="1"/>
</dbReference>
<dbReference type="SUPFAM" id="SSF51905">
    <property type="entry name" value="FAD/NAD(P)-binding domain"/>
    <property type="match status" value="1"/>
</dbReference>
<keyword evidence="7" id="KW-1185">Reference proteome</keyword>
<dbReference type="InterPro" id="IPR003953">
    <property type="entry name" value="FAD-dep_OxRdtase_2_FAD-bd"/>
</dbReference>
<dbReference type="RefSeq" id="WP_371437300.1">
    <property type="nucleotide sequence ID" value="NZ_JBHSRS010000018.1"/>
</dbReference>